<dbReference type="EMBL" id="JAWQEG010001055">
    <property type="protein sequence ID" value="KAK3882815.1"/>
    <property type="molecule type" value="Genomic_DNA"/>
</dbReference>
<organism evidence="1 2">
    <name type="scientific">Petrolisthes cinctipes</name>
    <name type="common">Flat porcelain crab</name>
    <dbReference type="NCBI Taxonomy" id="88211"/>
    <lineage>
        <taxon>Eukaryota</taxon>
        <taxon>Metazoa</taxon>
        <taxon>Ecdysozoa</taxon>
        <taxon>Arthropoda</taxon>
        <taxon>Crustacea</taxon>
        <taxon>Multicrustacea</taxon>
        <taxon>Malacostraca</taxon>
        <taxon>Eumalacostraca</taxon>
        <taxon>Eucarida</taxon>
        <taxon>Decapoda</taxon>
        <taxon>Pleocyemata</taxon>
        <taxon>Anomura</taxon>
        <taxon>Galatheoidea</taxon>
        <taxon>Porcellanidae</taxon>
        <taxon>Petrolisthes</taxon>
    </lineage>
</organism>
<keyword evidence="2" id="KW-1185">Reference proteome</keyword>
<dbReference type="Proteomes" id="UP001286313">
    <property type="component" value="Unassembled WGS sequence"/>
</dbReference>
<sequence length="97" mass="11131">MVNGTVINSWMIHSGNTNASGGKPLKRRHFMQEVARAFIKPWIQKRLQTPSLSIAFRRLIKDVCKIRQDNMGNKPVNAMSHFPVAYCQKFTWQTAEA</sequence>
<accession>A0AAE1G058</accession>
<evidence type="ECO:0000313" key="1">
    <source>
        <dbReference type="EMBL" id="KAK3882815.1"/>
    </source>
</evidence>
<comment type="caution">
    <text evidence="1">The sequence shown here is derived from an EMBL/GenBank/DDBJ whole genome shotgun (WGS) entry which is preliminary data.</text>
</comment>
<name>A0AAE1G058_PETCI</name>
<gene>
    <name evidence="1" type="ORF">Pcinc_012837</name>
</gene>
<evidence type="ECO:0000313" key="2">
    <source>
        <dbReference type="Proteomes" id="UP001286313"/>
    </source>
</evidence>
<reference evidence="1" key="1">
    <citation type="submission" date="2023-10" db="EMBL/GenBank/DDBJ databases">
        <title>Genome assemblies of two species of porcelain crab, Petrolisthes cinctipes and Petrolisthes manimaculis (Anomura: Porcellanidae).</title>
        <authorList>
            <person name="Angst P."/>
        </authorList>
    </citation>
    <scope>NUCLEOTIDE SEQUENCE</scope>
    <source>
        <strain evidence="1">PB745_01</strain>
        <tissue evidence="1">Gill</tissue>
    </source>
</reference>
<proteinExistence type="predicted"/>
<dbReference type="AlphaFoldDB" id="A0AAE1G058"/>
<protein>
    <submittedName>
        <fullName evidence="1">Uncharacterized protein</fullName>
    </submittedName>
</protein>